<accession>Q0REE9</accession>
<dbReference type="PANTHER" id="PTHR43229:SF2">
    <property type="entry name" value="NODULATION PROTEIN J"/>
    <property type="match status" value="1"/>
</dbReference>
<dbReference type="InterPro" id="IPR013525">
    <property type="entry name" value="ABC2_TM"/>
</dbReference>
<feature type="compositionally biased region" description="Polar residues" evidence="5">
    <location>
        <begin position="1"/>
        <end position="22"/>
    </location>
</feature>
<evidence type="ECO:0000256" key="1">
    <source>
        <dbReference type="ARBA" id="ARBA00004141"/>
    </source>
</evidence>
<evidence type="ECO:0000259" key="7">
    <source>
        <dbReference type="Pfam" id="PF01061"/>
    </source>
</evidence>
<protein>
    <submittedName>
        <fullName evidence="8">ABC-transporter transmembrane component putative membrane protein</fullName>
    </submittedName>
</protein>
<feature type="region of interest" description="Disordered" evidence="5">
    <location>
        <begin position="1"/>
        <end position="24"/>
    </location>
</feature>
<sequence length="323" mass="34384">MTALTTALPSQTPGTTRGTQPLGSARVTPLDALRHTATLAWRTLVQVRHNPMELLDFSVQPLMFLLLFTYVFGGAISGSTGDYLTFALPGIIVQNTLFTTLNTGTGLNTDLTKGVFDRLRSLPIARSAPLAGRILADMTKQLWAIAMLLGLGYILGFRVQTGPLQALAAVGLVVLFALAASWISVLVGMLVSEPEKVMVFGFTLIFPLTFVSNAFVQTFDHARLAAGVRQGQSGHRARRRHPRPARLGPGLDPDMARAAVGRGPGRGVRAAGGDRVQAAGLTGTRTATAWPHPTTPAASATPAPARPGPAREHRRRARATRPH</sequence>
<dbReference type="AlphaFoldDB" id="Q0REE9"/>
<dbReference type="PANTHER" id="PTHR43229">
    <property type="entry name" value="NODULATION PROTEIN J"/>
    <property type="match status" value="1"/>
</dbReference>
<organism evidence="8 9">
    <name type="scientific">Frankia alni (strain DSM 45986 / CECT 9034 / ACN14a)</name>
    <dbReference type="NCBI Taxonomy" id="326424"/>
    <lineage>
        <taxon>Bacteria</taxon>
        <taxon>Bacillati</taxon>
        <taxon>Actinomycetota</taxon>
        <taxon>Actinomycetes</taxon>
        <taxon>Frankiales</taxon>
        <taxon>Frankiaceae</taxon>
        <taxon>Frankia</taxon>
    </lineage>
</organism>
<feature type="compositionally biased region" description="Basic residues" evidence="5">
    <location>
        <begin position="312"/>
        <end position="323"/>
    </location>
</feature>
<dbReference type="KEGG" id="fal:FRAAL5528"/>
<keyword evidence="4 6" id="KW-0472">Membrane</keyword>
<evidence type="ECO:0000256" key="5">
    <source>
        <dbReference type="SAM" id="MobiDB-lite"/>
    </source>
</evidence>
<evidence type="ECO:0000313" key="9">
    <source>
        <dbReference type="Proteomes" id="UP000000657"/>
    </source>
</evidence>
<feature type="transmembrane region" description="Helical" evidence="6">
    <location>
        <begin position="142"/>
        <end position="159"/>
    </location>
</feature>
<dbReference type="Proteomes" id="UP000000657">
    <property type="component" value="Chromosome"/>
</dbReference>
<feature type="transmembrane region" description="Helical" evidence="6">
    <location>
        <begin position="197"/>
        <end position="216"/>
    </location>
</feature>
<proteinExistence type="predicted"/>
<evidence type="ECO:0000256" key="2">
    <source>
        <dbReference type="ARBA" id="ARBA00022692"/>
    </source>
</evidence>
<feature type="domain" description="ABC-2 type transporter transmembrane" evidence="7">
    <location>
        <begin position="36"/>
        <end position="217"/>
    </location>
</feature>
<reference evidence="8 9" key="1">
    <citation type="journal article" date="2007" name="Genome Res.">
        <title>Genome characteristics of facultatively symbiotic Frankia sp. strains reflect host range and host plant biogeography.</title>
        <authorList>
            <person name="Normand P."/>
            <person name="Lapierre P."/>
            <person name="Tisa L.S."/>
            <person name="Gogarten J.P."/>
            <person name="Alloisio N."/>
            <person name="Bagnarol E."/>
            <person name="Bassi C.A."/>
            <person name="Berry A.M."/>
            <person name="Bickhart D.M."/>
            <person name="Choisne N."/>
            <person name="Couloux A."/>
            <person name="Cournoyer B."/>
            <person name="Cruveiller S."/>
            <person name="Daubin V."/>
            <person name="Demange N."/>
            <person name="Francino M.P."/>
            <person name="Goltsman E."/>
            <person name="Huang Y."/>
            <person name="Kopp O.R."/>
            <person name="Labarre L."/>
            <person name="Lapidus A."/>
            <person name="Lavire C."/>
            <person name="Marechal J."/>
            <person name="Martinez M."/>
            <person name="Mastronunzio J.E."/>
            <person name="Mullin B.C."/>
            <person name="Niemann J."/>
            <person name="Pujic P."/>
            <person name="Rawnsley T."/>
            <person name="Rouy Z."/>
            <person name="Schenowitz C."/>
            <person name="Sellstedt A."/>
            <person name="Tavares F."/>
            <person name="Tomkins J.P."/>
            <person name="Vallenet D."/>
            <person name="Valverde C."/>
            <person name="Wall L.G."/>
            <person name="Wang Y."/>
            <person name="Medigue C."/>
            <person name="Benson D.R."/>
        </authorList>
    </citation>
    <scope>NUCLEOTIDE SEQUENCE [LARGE SCALE GENOMIC DNA]</scope>
    <source>
        <strain evidence="9">DSM 45986 / CECT 9034 / ACN14a</strain>
    </source>
</reference>
<feature type="transmembrane region" description="Helical" evidence="6">
    <location>
        <begin position="54"/>
        <end position="76"/>
    </location>
</feature>
<keyword evidence="2 6" id="KW-0812">Transmembrane</keyword>
<evidence type="ECO:0000256" key="4">
    <source>
        <dbReference type="ARBA" id="ARBA00023136"/>
    </source>
</evidence>
<comment type="subcellular location">
    <subcellularLocation>
        <location evidence="1">Membrane</location>
        <topology evidence="1">Multi-pass membrane protein</topology>
    </subcellularLocation>
</comment>
<gene>
    <name evidence="8" type="ordered locus">FRAAL5528</name>
</gene>
<dbReference type="STRING" id="326424.FRAAL5528"/>
<feature type="region of interest" description="Disordered" evidence="5">
    <location>
        <begin position="228"/>
        <end position="323"/>
    </location>
</feature>
<dbReference type="HOGENOM" id="CLU_859836_0_0_11"/>
<feature type="compositionally biased region" description="Basic residues" evidence="5">
    <location>
        <begin position="235"/>
        <end position="244"/>
    </location>
</feature>
<dbReference type="eggNOG" id="COG0842">
    <property type="taxonomic scope" value="Bacteria"/>
</dbReference>
<dbReference type="InterPro" id="IPR051784">
    <property type="entry name" value="Nod_factor_ABC_transporter"/>
</dbReference>
<dbReference type="GO" id="GO:0016020">
    <property type="term" value="C:membrane"/>
    <property type="evidence" value="ECO:0007669"/>
    <property type="project" value="UniProtKB-SubCell"/>
</dbReference>
<evidence type="ECO:0000256" key="6">
    <source>
        <dbReference type="SAM" id="Phobius"/>
    </source>
</evidence>
<dbReference type="EMBL" id="CT573213">
    <property type="protein sequence ID" value="CAJ64161.1"/>
    <property type="molecule type" value="Genomic_DNA"/>
</dbReference>
<keyword evidence="3 6" id="KW-1133">Transmembrane helix</keyword>
<dbReference type="GO" id="GO:0140359">
    <property type="term" value="F:ABC-type transporter activity"/>
    <property type="evidence" value="ECO:0007669"/>
    <property type="project" value="InterPro"/>
</dbReference>
<evidence type="ECO:0000313" key="8">
    <source>
        <dbReference type="EMBL" id="CAJ64161.1"/>
    </source>
</evidence>
<feature type="transmembrane region" description="Helical" evidence="6">
    <location>
        <begin position="166"/>
        <end position="191"/>
    </location>
</feature>
<evidence type="ECO:0000256" key="3">
    <source>
        <dbReference type="ARBA" id="ARBA00022989"/>
    </source>
</evidence>
<feature type="compositionally biased region" description="Low complexity" evidence="5">
    <location>
        <begin position="245"/>
        <end position="303"/>
    </location>
</feature>
<dbReference type="Pfam" id="PF01061">
    <property type="entry name" value="ABC2_membrane"/>
    <property type="match status" value="1"/>
</dbReference>
<keyword evidence="9" id="KW-1185">Reference proteome</keyword>
<name>Q0REE9_FRAAA</name>